<evidence type="ECO:0000313" key="3">
    <source>
        <dbReference type="Proteomes" id="UP001258315"/>
    </source>
</evidence>
<organism evidence="2 3">
    <name type="scientific">Mucilaginibacter terrae</name>
    <dbReference type="NCBI Taxonomy" id="1955052"/>
    <lineage>
        <taxon>Bacteria</taxon>
        <taxon>Pseudomonadati</taxon>
        <taxon>Bacteroidota</taxon>
        <taxon>Sphingobacteriia</taxon>
        <taxon>Sphingobacteriales</taxon>
        <taxon>Sphingobacteriaceae</taxon>
        <taxon>Mucilaginibacter</taxon>
    </lineage>
</organism>
<name>A0ABU3GYV6_9SPHI</name>
<reference evidence="3" key="1">
    <citation type="submission" date="2023-07" db="EMBL/GenBank/DDBJ databases">
        <title>Functional and genomic diversity of the sorghum phyllosphere microbiome.</title>
        <authorList>
            <person name="Shade A."/>
        </authorList>
    </citation>
    <scope>NUCLEOTIDE SEQUENCE [LARGE SCALE GENOMIC DNA]</scope>
    <source>
        <strain evidence="3">SORGH_AS_0422</strain>
    </source>
</reference>
<feature type="chain" id="PRO_5045607535" description="Outer membrane protein beta-barrel domain-containing protein" evidence="1">
    <location>
        <begin position="27"/>
        <end position="182"/>
    </location>
</feature>
<protein>
    <recommendedName>
        <fullName evidence="4">Outer membrane protein beta-barrel domain-containing protein</fullName>
    </recommendedName>
</protein>
<dbReference type="EMBL" id="JAVLVU010000001">
    <property type="protein sequence ID" value="MDT3404956.1"/>
    <property type="molecule type" value="Genomic_DNA"/>
</dbReference>
<dbReference type="Proteomes" id="UP001258315">
    <property type="component" value="Unassembled WGS sequence"/>
</dbReference>
<evidence type="ECO:0008006" key="4">
    <source>
        <dbReference type="Google" id="ProtNLM"/>
    </source>
</evidence>
<keyword evidence="1" id="KW-0732">Signal</keyword>
<gene>
    <name evidence="2" type="ORF">QE417_004028</name>
</gene>
<keyword evidence="3" id="KW-1185">Reference proteome</keyword>
<dbReference type="RefSeq" id="WP_311952884.1">
    <property type="nucleotide sequence ID" value="NZ_JAVLVU010000001.1"/>
</dbReference>
<proteinExistence type="predicted"/>
<evidence type="ECO:0000256" key="1">
    <source>
        <dbReference type="SAM" id="SignalP"/>
    </source>
</evidence>
<accession>A0ABU3GYV6</accession>
<evidence type="ECO:0000313" key="2">
    <source>
        <dbReference type="EMBL" id="MDT3404956.1"/>
    </source>
</evidence>
<feature type="signal peptide" evidence="1">
    <location>
        <begin position="1"/>
        <end position="26"/>
    </location>
</feature>
<sequence length="182" mass="19225">MKKLTKIVAAASFAVATLFASNVVKAQSRTAANDWRLGIGVEAGVPTGNAHDGSNFALGGTARLQYGAAQNVALTLTSGFYNFFGKEIGNTNFKTESLGVIPVKAGIKAYTTGGFYFSGEVGAGFETKSRYLNGDKDTKLILSPGVGYSWSNVDLGVRYENFSGQSNNYGMVAARLAYGFKL</sequence>
<comment type="caution">
    <text evidence="2">The sequence shown here is derived from an EMBL/GenBank/DDBJ whole genome shotgun (WGS) entry which is preliminary data.</text>
</comment>